<dbReference type="PROSITE" id="PS00086">
    <property type="entry name" value="CYTOCHROME_P450"/>
    <property type="match status" value="1"/>
</dbReference>
<dbReference type="InterPro" id="IPR036396">
    <property type="entry name" value="Cyt_P450_sf"/>
</dbReference>
<dbReference type="GO" id="GO:0004497">
    <property type="term" value="F:monooxygenase activity"/>
    <property type="evidence" value="ECO:0007669"/>
    <property type="project" value="UniProtKB-KW"/>
</dbReference>
<evidence type="ECO:0000256" key="3">
    <source>
        <dbReference type="ARBA" id="ARBA00022617"/>
    </source>
</evidence>
<dbReference type="PRINTS" id="PR00385">
    <property type="entry name" value="P450"/>
</dbReference>
<proteinExistence type="inferred from homology"/>
<dbReference type="InterPro" id="IPR050121">
    <property type="entry name" value="Cytochrome_P450_monoxygenase"/>
</dbReference>
<dbReference type="InterPro" id="IPR002401">
    <property type="entry name" value="Cyt_P450_E_grp-I"/>
</dbReference>
<dbReference type="CDD" id="cd11058">
    <property type="entry name" value="CYP60B-like"/>
    <property type="match status" value="1"/>
</dbReference>
<dbReference type="InterPro" id="IPR001128">
    <property type="entry name" value="Cyt_P450"/>
</dbReference>
<evidence type="ECO:0000313" key="9">
    <source>
        <dbReference type="Proteomes" id="UP000800035"/>
    </source>
</evidence>
<evidence type="ECO:0000256" key="5">
    <source>
        <dbReference type="ARBA" id="ARBA00023004"/>
    </source>
</evidence>
<comment type="similarity">
    <text evidence="2 7">Belongs to the cytochrome P450 family.</text>
</comment>
<organism evidence="8 9">
    <name type="scientific">Byssothecium circinans</name>
    <dbReference type="NCBI Taxonomy" id="147558"/>
    <lineage>
        <taxon>Eukaryota</taxon>
        <taxon>Fungi</taxon>
        <taxon>Dikarya</taxon>
        <taxon>Ascomycota</taxon>
        <taxon>Pezizomycotina</taxon>
        <taxon>Dothideomycetes</taxon>
        <taxon>Pleosporomycetidae</taxon>
        <taxon>Pleosporales</taxon>
        <taxon>Massarineae</taxon>
        <taxon>Massarinaceae</taxon>
        <taxon>Byssothecium</taxon>
    </lineage>
</organism>
<keyword evidence="7" id="KW-0503">Monooxygenase</keyword>
<dbReference type="OrthoDB" id="1470350at2759"/>
<evidence type="ECO:0000313" key="8">
    <source>
        <dbReference type="EMBL" id="KAF1955438.1"/>
    </source>
</evidence>
<dbReference type="GO" id="GO:0016705">
    <property type="term" value="F:oxidoreductase activity, acting on paired donors, with incorporation or reduction of molecular oxygen"/>
    <property type="evidence" value="ECO:0007669"/>
    <property type="project" value="InterPro"/>
</dbReference>
<dbReference type="Proteomes" id="UP000800035">
    <property type="component" value="Unassembled WGS sequence"/>
</dbReference>
<keyword evidence="9" id="KW-1185">Reference proteome</keyword>
<feature type="binding site" description="axial binding residue" evidence="6">
    <location>
        <position position="444"/>
    </location>
    <ligand>
        <name>heme</name>
        <dbReference type="ChEBI" id="CHEBI:30413"/>
    </ligand>
    <ligandPart>
        <name>Fe</name>
        <dbReference type="ChEBI" id="CHEBI:18248"/>
    </ligandPart>
</feature>
<dbReference type="PRINTS" id="PR00463">
    <property type="entry name" value="EP450I"/>
</dbReference>
<dbReference type="Pfam" id="PF00067">
    <property type="entry name" value="p450"/>
    <property type="match status" value="1"/>
</dbReference>
<dbReference type="EMBL" id="ML976994">
    <property type="protein sequence ID" value="KAF1955438.1"/>
    <property type="molecule type" value="Genomic_DNA"/>
</dbReference>
<dbReference type="InterPro" id="IPR017972">
    <property type="entry name" value="Cyt_P450_CS"/>
</dbReference>
<sequence length="509" mass="56765">MGLLLKAAVSFVLYLVTKAVYNLTLHPLSKYPGPKAWIVSRIPYLVCLNAGQLPFRVKKLHDEYGPVVRVSANELSINDPRAWKDIFNRRDMLRPPQWGARPPGVEAHNIISAPASSHARFRKALTPAFSEKSVKDYEPTVRSFLDKLLTQLDNLIAKGGKSAVVDMVEWTNFATFDIIGELSWSKSYECLDSGSGHAFMSVLLHFQAVCVGASISYYPWLTAFVAGITPKSAFQLLENIFKDGHERLQARMKLQQSEHPDLISHIVDHNTKSNPEDKLTDDEIEQNVLAIIVGGSETLTTTFAGAFHYLLADPPKLARLTKEIRSSFASASEITANSAAKLPYLNAVLEEALRLCPPIPDMLRRDVPKGAPTTIAGRVIPADTTVSVSCYSMFKSDEHFASAETFEPERFLNKESRTGDANASALSHNDLSAFYPFSLGPHNCLGQPLAKLEMRLLMSLFLYRYNVTVPAGEPLRKWTDQKIYWTWEKQPLKVEISRGNRSVSFASHL</sequence>
<keyword evidence="4 6" id="KW-0479">Metal-binding</keyword>
<dbReference type="SUPFAM" id="SSF48264">
    <property type="entry name" value="Cytochrome P450"/>
    <property type="match status" value="1"/>
</dbReference>
<evidence type="ECO:0000256" key="6">
    <source>
        <dbReference type="PIRSR" id="PIRSR602401-1"/>
    </source>
</evidence>
<evidence type="ECO:0000256" key="4">
    <source>
        <dbReference type="ARBA" id="ARBA00022723"/>
    </source>
</evidence>
<keyword evidence="3 6" id="KW-0349">Heme</keyword>
<protein>
    <submittedName>
        <fullName evidence="8">Cytochrome P450 ClCP1</fullName>
    </submittedName>
</protein>
<dbReference type="PANTHER" id="PTHR24305:SF210">
    <property type="entry name" value="CYTOCHROME P450 MONOOXYGENASE ASQL-RELATED"/>
    <property type="match status" value="1"/>
</dbReference>
<keyword evidence="5 6" id="KW-0408">Iron</keyword>
<reference evidence="8" key="1">
    <citation type="journal article" date="2020" name="Stud. Mycol.">
        <title>101 Dothideomycetes genomes: a test case for predicting lifestyles and emergence of pathogens.</title>
        <authorList>
            <person name="Haridas S."/>
            <person name="Albert R."/>
            <person name="Binder M."/>
            <person name="Bloem J."/>
            <person name="Labutti K."/>
            <person name="Salamov A."/>
            <person name="Andreopoulos B."/>
            <person name="Baker S."/>
            <person name="Barry K."/>
            <person name="Bills G."/>
            <person name="Bluhm B."/>
            <person name="Cannon C."/>
            <person name="Castanera R."/>
            <person name="Culley D."/>
            <person name="Daum C."/>
            <person name="Ezra D."/>
            <person name="Gonzalez J."/>
            <person name="Henrissat B."/>
            <person name="Kuo A."/>
            <person name="Liang C."/>
            <person name="Lipzen A."/>
            <person name="Lutzoni F."/>
            <person name="Magnuson J."/>
            <person name="Mondo S."/>
            <person name="Nolan M."/>
            <person name="Ohm R."/>
            <person name="Pangilinan J."/>
            <person name="Park H.-J."/>
            <person name="Ramirez L."/>
            <person name="Alfaro M."/>
            <person name="Sun H."/>
            <person name="Tritt A."/>
            <person name="Yoshinaga Y."/>
            <person name="Zwiers L.-H."/>
            <person name="Turgeon B."/>
            <person name="Goodwin S."/>
            <person name="Spatafora J."/>
            <person name="Crous P."/>
            <person name="Grigoriev I."/>
        </authorList>
    </citation>
    <scope>NUCLEOTIDE SEQUENCE</scope>
    <source>
        <strain evidence="8">CBS 675.92</strain>
    </source>
</reference>
<evidence type="ECO:0000256" key="1">
    <source>
        <dbReference type="ARBA" id="ARBA00001971"/>
    </source>
</evidence>
<dbReference type="PANTHER" id="PTHR24305">
    <property type="entry name" value="CYTOCHROME P450"/>
    <property type="match status" value="1"/>
</dbReference>
<dbReference type="GO" id="GO:0005506">
    <property type="term" value="F:iron ion binding"/>
    <property type="evidence" value="ECO:0007669"/>
    <property type="project" value="InterPro"/>
</dbReference>
<keyword evidence="7" id="KW-0560">Oxidoreductase</keyword>
<gene>
    <name evidence="8" type="ORF">CC80DRAFT_474135</name>
</gene>
<accession>A0A6A5TSQ8</accession>
<comment type="cofactor">
    <cofactor evidence="1 6">
        <name>heme</name>
        <dbReference type="ChEBI" id="CHEBI:30413"/>
    </cofactor>
</comment>
<evidence type="ECO:0000256" key="2">
    <source>
        <dbReference type="ARBA" id="ARBA00010617"/>
    </source>
</evidence>
<evidence type="ECO:0000256" key="7">
    <source>
        <dbReference type="RuleBase" id="RU000461"/>
    </source>
</evidence>
<dbReference type="GO" id="GO:0020037">
    <property type="term" value="F:heme binding"/>
    <property type="evidence" value="ECO:0007669"/>
    <property type="project" value="InterPro"/>
</dbReference>
<dbReference type="AlphaFoldDB" id="A0A6A5TSQ8"/>
<dbReference type="Gene3D" id="1.10.630.10">
    <property type="entry name" value="Cytochrome P450"/>
    <property type="match status" value="1"/>
</dbReference>
<name>A0A6A5TSQ8_9PLEO</name>